<feature type="region of interest" description="Disordered" evidence="1">
    <location>
        <begin position="328"/>
        <end position="365"/>
    </location>
</feature>
<dbReference type="RefSeq" id="XP_016268959.1">
    <property type="nucleotide sequence ID" value="XM_016401906.1"/>
</dbReference>
<evidence type="ECO:0000313" key="2">
    <source>
        <dbReference type="EMBL" id="KIW48743.1"/>
    </source>
</evidence>
<feature type="compositionally biased region" description="Basic and acidic residues" evidence="1">
    <location>
        <begin position="347"/>
        <end position="357"/>
    </location>
</feature>
<evidence type="ECO:0000256" key="1">
    <source>
        <dbReference type="SAM" id="MobiDB-lite"/>
    </source>
</evidence>
<organism evidence="2 3">
    <name type="scientific">Exophiala oligosperma</name>
    <dbReference type="NCBI Taxonomy" id="215243"/>
    <lineage>
        <taxon>Eukaryota</taxon>
        <taxon>Fungi</taxon>
        <taxon>Dikarya</taxon>
        <taxon>Ascomycota</taxon>
        <taxon>Pezizomycotina</taxon>
        <taxon>Eurotiomycetes</taxon>
        <taxon>Chaetothyriomycetidae</taxon>
        <taxon>Chaetothyriales</taxon>
        <taxon>Herpotrichiellaceae</taxon>
        <taxon>Exophiala</taxon>
    </lineage>
</organism>
<name>A0A0D2E010_9EURO</name>
<keyword evidence="3" id="KW-1185">Reference proteome</keyword>
<dbReference type="EMBL" id="KN847332">
    <property type="protein sequence ID" value="KIW48743.1"/>
    <property type="molecule type" value="Genomic_DNA"/>
</dbReference>
<feature type="compositionally biased region" description="Polar residues" evidence="1">
    <location>
        <begin position="263"/>
        <end position="272"/>
    </location>
</feature>
<reference evidence="2 3" key="1">
    <citation type="submission" date="2015-01" db="EMBL/GenBank/DDBJ databases">
        <title>The Genome Sequence of Exophiala oligosperma CBS72588.</title>
        <authorList>
            <consortium name="The Broad Institute Genomics Platform"/>
            <person name="Cuomo C."/>
            <person name="de Hoog S."/>
            <person name="Gorbushina A."/>
            <person name="Stielow B."/>
            <person name="Teixiera M."/>
            <person name="Abouelleil A."/>
            <person name="Chapman S.B."/>
            <person name="Priest M."/>
            <person name="Young S.K."/>
            <person name="Wortman J."/>
            <person name="Nusbaum C."/>
            <person name="Birren B."/>
        </authorList>
    </citation>
    <scope>NUCLEOTIDE SEQUENCE [LARGE SCALE GENOMIC DNA]</scope>
    <source>
        <strain evidence="2 3">CBS 72588</strain>
    </source>
</reference>
<feature type="region of interest" description="Disordered" evidence="1">
    <location>
        <begin position="1"/>
        <end position="22"/>
    </location>
</feature>
<dbReference type="Proteomes" id="UP000053342">
    <property type="component" value="Unassembled WGS sequence"/>
</dbReference>
<sequence>MDMNSRPISAHRRLMTPPPPSKALLELQRQGLELAASRSQSSLFLDVPRSRSTKSTPSDRDKPLPLEPFEKRRSSSVYSNDTTISNIIRMYNGQQELIDTPALPALHQPQAYRDTIAPLLIRRLSVSKTPSPNPLGTSGADDSSSVFSLKPTLLSGNDGPLSNKAAPTFIEFSRSLRERRNELESALSASSPDHDCQVANNSLALPSPQVSPIELSLIISRTPPLPSAMSGSISDVNDSDLLPPPAGLVDSELPSPVSDDWDNQSSIQSVSPGDSGKERPQHHTPDSRLSKSWLDDDFVQSPVSASNRPWERTSLDPRMVSGEYAHGQEHVLPEPATNDSAVAGDTPSRKKSERDSPRSSLQQGVSHLWRTLSLSKRGPVLQDYQEEEMPRPRQLAKPATPYQVYGAEIWSKKMTKKQQQQPKIQRNHKAGRSIDLGNAYQNGQSQFVGVLEGARRKLTGRTSQKRRRMLKQSIVLVGPTRKTSAMHLGDPFMGDEGESWI</sequence>
<feature type="region of interest" description="Disordered" evidence="1">
    <location>
        <begin position="183"/>
        <end position="204"/>
    </location>
</feature>
<proteinExistence type="predicted"/>
<feature type="region of interest" description="Disordered" evidence="1">
    <location>
        <begin position="36"/>
        <end position="76"/>
    </location>
</feature>
<dbReference type="GeneID" id="27353383"/>
<accession>A0A0D2E010</accession>
<dbReference type="HOGENOM" id="CLU_550926_0_0_1"/>
<dbReference type="OrthoDB" id="4225223at2759"/>
<gene>
    <name evidence="2" type="ORF">PV06_01309</name>
</gene>
<dbReference type="STRING" id="215243.A0A0D2E010"/>
<feature type="region of interest" description="Disordered" evidence="1">
    <location>
        <begin position="226"/>
        <end position="295"/>
    </location>
</feature>
<dbReference type="AlphaFoldDB" id="A0A0D2E010"/>
<protein>
    <submittedName>
        <fullName evidence="2">Uncharacterized protein</fullName>
    </submittedName>
</protein>
<feature type="compositionally biased region" description="Basic and acidic residues" evidence="1">
    <location>
        <begin position="57"/>
        <end position="73"/>
    </location>
</feature>
<feature type="compositionally biased region" description="Basic and acidic residues" evidence="1">
    <location>
        <begin position="275"/>
        <end position="289"/>
    </location>
</feature>
<dbReference type="VEuPathDB" id="FungiDB:PV06_01309"/>
<evidence type="ECO:0000313" key="3">
    <source>
        <dbReference type="Proteomes" id="UP000053342"/>
    </source>
</evidence>